<dbReference type="CDD" id="cd05233">
    <property type="entry name" value="SDR_c"/>
    <property type="match status" value="1"/>
</dbReference>
<name>A0A381SGT8_9ZZZZ</name>
<sequence>VLVVGASSGIGAALARAVAAGGGQVAVSARRSDRLEELVAQMGTGYAVPGDATDPDDARRVADAAATALGGLDLMVYVAGYGVLQPLVETDPDTWTDVFRVNVVGANLAAAAALDHLGPDGIAAFVSSRTVDDANPMFATYSATKAALDQCIRVWRHEHPDRRFVRIVMGNTAPTEFADHMRPERLGEALEAWQGLGIPGGMMDVDDVGRALAEALAVALDHPGIDSSEIRFDARPD</sequence>
<dbReference type="EMBL" id="UINC01002797">
    <property type="protein sequence ID" value="SVA00403.1"/>
    <property type="molecule type" value="Genomic_DNA"/>
</dbReference>
<dbReference type="Gene3D" id="3.40.50.720">
    <property type="entry name" value="NAD(P)-binding Rossmann-like Domain"/>
    <property type="match status" value="1"/>
</dbReference>
<gene>
    <name evidence="3" type="ORF">METZ01_LOCUS53257</name>
</gene>
<dbReference type="AlphaFoldDB" id="A0A381SGT8"/>
<comment type="similarity">
    <text evidence="1">Belongs to the short-chain dehydrogenases/reductases (SDR) family.</text>
</comment>
<dbReference type="PANTHER" id="PTHR43669">
    <property type="entry name" value="5-KETO-D-GLUCONATE 5-REDUCTASE"/>
    <property type="match status" value="1"/>
</dbReference>
<protein>
    <submittedName>
        <fullName evidence="3">Uncharacterized protein</fullName>
    </submittedName>
</protein>
<dbReference type="Pfam" id="PF00106">
    <property type="entry name" value="adh_short"/>
    <property type="match status" value="1"/>
</dbReference>
<dbReference type="GO" id="GO:0008667">
    <property type="term" value="F:2,3-dihydro-2,3-dihydroxybenzoate dehydrogenase activity"/>
    <property type="evidence" value="ECO:0007669"/>
    <property type="project" value="InterPro"/>
</dbReference>
<accession>A0A381SGT8</accession>
<reference evidence="3" key="1">
    <citation type="submission" date="2018-05" db="EMBL/GenBank/DDBJ databases">
        <authorList>
            <person name="Lanie J.A."/>
            <person name="Ng W.-L."/>
            <person name="Kazmierczak K.M."/>
            <person name="Andrzejewski T.M."/>
            <person name="Davidsen T.M."/>
            <person name="Wayne K.J."/>
            <person name="Tettelin H."/>
            <person name="Glass J.I."/>
            <person name="Rusch D."/>
            <person name="Podicherti R."/>
            <person name="Tsui H.-C.T."/>
            <person name="Winkler M.E."/>
        </authorList>
    </citation>
    <scope>NUCLEOTIDE SEQUENCE</scope>
</reference>
<dbReference type="GO" id="GO:0019290">
    <property type="term" value="P:siderophore biosynthetic process"/>
    <property type="evidence" value="ECO:0007669"/>
    <property type="project" value="InterPro"/>
</dbReference>
<dbReference type="InterPro" id="IPR003560">
    <property type="entry name" value="DHB_DH"/>
</dbReference>
<dbReference type="InterPro" id="IPR036291">
    <property type="entry name" value="NAD(P)-bd_dom_sf"/>
</dbReference>
<evidence type="ECO:0000256" key="2">
    <source>
        <dbReference type="ARBA" id="ARBA00023002"/>
    </source>
</evidence>
<proteinExistence type="inferred from homology"/>
<dbReference type="PANTHER" id="PTHR43669:SF3">
    <property type="entry name" value="ALCOHOL DEHYDROGENASE, PUTATIVE (AFU_ORTHOLOGUE AFUA_3G03445)-RELATED"/>
    <property type="match status" value="1"/>
</dbReference>
<dbReference type="SUPFAM" id="SSF51735">
    <property type="entry name" value="NAD(P)-binding Rossmann-fold domains"/>
    <property type="match status" value="1"/>
</dbReference>
<dbReference type="InterPro" id="IPR002347">
    <property type="entry name" value="SDR_fam"/>
</dbReference>
<keyword evidence="2" id="KW-0560">Oxidoreductase</keyword>
<feature type="non-terminal residue" evidence="3">
    <location>
        <position position="1"/>
    </location>
</feature>
<dbReference type="PRINTS" id="PR01397">
    <property type="entry name" value="DHBDHDRGNASE"/>
</dbReference>
<evidence type="ECO:0000256" key="1">
    <source>
        <dbReference type="ARBA" id="ARBA00006484"/>
    </source>
</evidence>
<evidence type="ECO:0000313" key="3">
    <source>
        <dbReference type="EMBL" id="SVA00403.1"/>
    </source>
</evidence>
<organism evidence="3">
    <name type="scientific">marine metagenome</name>
    <dbReference type="NCBI Taxonomy" id="408172"/>
    <lineage>
        <taxon>unclassified sequences</taxon>
        <taxon>metagenomes</taxon>
        <taxon>ecological metagenomes</taxon>
    </lineage>
</organism>